<evidence type="ECO:0000313" key="3">
    <source>
        <dbReference type="EMBL" id="GAO39568.1"/>
    </source>
</evidence>
<organism evidence="3 4">
    <name type="scientific">Sphingomonas changbaiensis NBRC 104936</name>
    <dbReference type="NCBI Taxonomy" id="1219043"/>
    <lineage>
        <taxon>Bacteria</taxon>
        <taxon>Pseudomonadati</taxon>
        <taxon>Pseudomonadota</taxon>
        <taxon>Alphaproteobacteria</taxon>
        <taxon>Sphingomonadales</taxon>
        <taxon>Sphingomonadaceae</taxon>
        <taxon>Sphingomonas</taxon>
    </lineage>
</organism>
<feature type="transmembrane region" description="Helical" evidence="2">
    <location>
        <begin position="16"/>
        <end position="34"/>
    </location>
</feature>
<comment type="caution">
    <text evidence="3">The sequence shown here is derived from an EMBL/GenBank/DDBJ whole genome shotgun (WGS) entry which is preliminary data.</text>
</comment>
<gene>
    <name evidence="3" type="ORF">SCH01S_35_00030</name>
</gene>
<evidence type="ECO:0000313" key="4">
    <source>
        <dbReference type="Proteomes" id="UP000033202"/>
    </source>
</evidence>
<evidence type="ECO:0008006" key="5">
    <source>
        <dbReference type="Google" id="ProtNLM"/>
    </source>
</evidence>
<dbReference type="RefSeq" id="WP_052733867.1">
    <property type="nucleotide sequence ID" value="NZ_BBWU01000035.1"/>
</dbReference>
<reference evidence="3 4" key="1">
    <citation type="submission" date="2015-04" db="EMBL/GenBank/DDBJ databases">
        <title>Whole genome shotgun sequence of Sphingomonas changbaiensis NBRC 104936.</title>
        <authorList>
            <person name="Katano-Makiyama Y."/>
            <person name="Hosoyama A."/>
            <person name="Hashimoto M."/>
            <person name="Noguchi M."/>
            <person name="Tsuchikane K."/>
            <person name="Ohji S."/>
            <person name="Yamazoe A."/>
            <person name="Ichikawa N."/>
            <person name="Kimura A."/>
            <person name="Fujita N."/>
        </authorList>
    </citation>
    <scope>NUCLEOTIDE SEQUENCE [LARGE SCALE GENOMIC DNA]</scope>
    <source>
        <strain evidence="3 4">NBRC 104936</strain>
    </source>
</reference>
<dbReference type="STRING" id="1219043.SCH01S_35_00030"/>
<name>A0A0E9MPZ9_9SPHN</name>
<feature type="region of interest" description="Disordered" evidence="1">
    <location>
        <begin position="128"/>
        <end position="212"/>
    </location>
</feature>
<keyword evidence="2" id="KW-0812">Transmembrane</keyword>
<evidence type="ECO:0000256" key="1">
    <source>
        <dbReference type="SAM" id="MobiDB-lite"/>
    </source>
</evidence>
<keyword evidence="4" id="KW-1185">Reference proteome</keyword>
<dbReference type="OrthoDB" id="6166765at2"/>
<proteinExistence type="predicted"/>
<dbReference type="EMBL" id="BBWU01000035">
    <property type="protein sequence ID" value="GAO39568.1"/>
    <property type="molecule type" value="Genomic_DNA"/>
</dbReference>
<feature type="transmembrane region" description="Helical" evidence="2">
    <location>
        <begin position="104"/>
        <end position="125"/>
    </location>
</feature>
<keyword evidence="2" id="KW-0472">Membrane</keyword>
<keyword evidence="2" id="KW-1133">Transmembrane helix</keyword>
<protein>
    <recommendedName>
        <fullName evidence="5">Cyclase dehydrase</fullName>
    </recommendedName>
</protein>
<dbReference type="Proteomes" id="UP000033202">
    <property type="component" value="Unassembled WGS sequence"/>
</dbReference>
<dbReference type="AlphaFoldDB" id="A0A0E9MPZ9"/>
<accession>A0A0E9MPZ9</accession>
<sequence>MAWKYGSDSSLTGSDALVRGIGLFALGLGVAEMVSPGRFTKMFGLEGKENLIRAYGVREIGSAIGTLSINPQPALWARAAGDMMDLVTVALGTRSDNQEQKRNAWIGIGAAAGFAALDAFAATLMGKRGGERPPPADYSDRSGLPKGVEASRGYYRQKREKGPAVATHDMRKDRMHSGGTQADSDRSGRAGNPAQTETDIGPPPIPAGTAVS</sequence>
<evidence type="ECO:0000256" key="2">
    <source>
        <dbReference type="SAM" id="Phobius"/>
    </source>
</evidence>